<feature type="domain" description="POTRA" evidence="10">
    <location>
        <begin position="463"/>
        <end position="537"/>
    </location>
</feature>
<evidence type="ECO:0000256" key="1">
    <source>
        <dbReference type="ARBA" id="ARBA00004370"/>
    </source>
</evidence>
<keyword evidence="2 8" id="KW-1134">Transmembrane beta strand</keyword>
<dbReference type="EMBL" id="SIHO01000001">
    <property type="protein sequence ID" value="TFU06248.1"/>
    <property type="molecule type" value="Genomic_DNA"/>
</dbReference>
<evidence type="ECO:0000256" key="9">
    <source>
        <dbReference type="NCBIfam" id="TIGR03303"/>
    </source>
</evidence>
<evidence type="ECO:0000313" key="11">
    <source>
        <dbReference type="EMBL" id="TFU06248.1"/>
    </source>
</evidence>
<evidence type="ECO:0000313" key="12">
    <source>
        <dbReference type="Proteomes" id="UP000297737"/>
    </source>
</evidence>
<comment type="function">
    <text evidence="8">Part of the outer membrane protein assembly complex, which is involved in assembly and insertion of beta-barrel proteins into the outer membrane.</text>
</comment>
<dbReference type="InterPro" id="IPR034746">
    <property type="entry name" value="POTRA"/>
</dbReference>
<keyword evidence="7 8" id="KW-0998">Cell outer membrane</keyword>
<reference evidence="11 12" key="1">
    <citation type="submission" date="2019-02" db="EMBL/GenBank/DDBJ databases">
        <title>Polymorphobacter sp. isolated from the lake at the Tibet of China.</title>
        <authorList>
            <person name="Li A."/>
        </authorList>
    </citation>
    <scope>NUCLEOTIDE SEQUENCE [LARGE SCALE GENOMIC DNA]</scope>
    <source>
        <strain evidence="11 12">DJ1R-1</strain>
    </source>
</reference>
<dbReference type="Proteomes" id="UP000297737">
    <property type="component" value="Unassembled WGS sequence"/>
</dbReference>
<feature type="domain" description="POTRA" evidence="10">
    <location>
        <begin position="142"/>
        <end position="209"/>
    </location>
</feature>
<keyword evidence="3 8" id="KW-0812">Transmembrane</keyword>
<evidence type="ECO:0000256" key="5">
    <source>
        <dbReference type="ARBA" id="ARBA00022737"/>
    </source>
</evidence>
<evidence type="ECO:0000256" key="6">
    <source>
        <dbReference type="ARBA" id="ARBA00023136"/>
    </source>
</evidence>
<dbReference type="PANTHER" id="PTHR12815">
    <property type="entry name" value="SORTING AND ASSEMBLY MACHINERY SAMM50 PROTEIN FAMILY MEMBER"/>
    <property type="match status" value="1"/>
</dbReference>
<dbReference type="GO" id="GO:0009279">
    <property type="term" value="C:cell outer membrane"/>
    <property type="evidence" value="ECO:0007669"/>
    <property type="project" value="UniProtKB-SubCell"/>
</dbReference>
<keyword evidence="5 8" id="KW-0677">Repeat</keyword>
<organism evidence="11 12">
    <name type="scientific">Glacieibacterium arshaanense</name>
    <dbReference type="NCBI Taxonomy" id="2511025"/>
    <lineage>
        <taxon>Bacteria</taxon>
        <taxon>Pseudomonadati</taxon>
        <taxon>Pseudomonadota</taxon>
        <taxon>Alphaproteobacteria</taxon>
        <taxon>Sphingomonadales</taxon>
        <taxon>Sphingosinicellaceae</taxon>
        <taxon>Glacieibacterium</taxon>
    </lineage>
</organism>
<evidence type="ECO:0000256" key="2">
    <source>
        <dbReference type="ARBA" id="ARBA00022452"/>
    </source>
</evidence>
<comment type="similarity">
    <text evidence="8">Belongs to the BamA family.</text>
</comment>
<proteinExistence type="inferred from homology"/>
<dbReference type="Gene3D" id="2.40.160.50">
    <property type="entry name" value="membrane protein fhac: a member of the omp85/tpsb transporter family"/>
    <property type="match status" value="1"/>
</dbReference>
<dbReference type="InterPro" id="IPR023707">
    <property type="entry name" value="OM_assembly_BamA"/>
</dbReference>
<feature type="domain" description="POTRA" evidence="10">
    <location>
        <begin position="210"/>
        <end position="287"/>
    </location>
</feature>
<keyword evidence="6 8" id="KW-0472">Membrane</keyword>
<dbReference type="InterPro" id="IPR010827">
    <property type="entry name" value="BamA/TamA_POTRA"/>
</dbReference>
<evidence type="ECO:0000256" key="4">
    <source>
        <dbReference type="ARBA" id="ARBA00022729"/>
    </source>
</evidence>
<dbReference type="InterPro" id="IPR000184">
    <property type="entry name" value="Bac_surfAg_D15"/>
</dbReference>
<evidence type="ECO:0000259" key="10">
    <source>
        <dbReference type="PROSITE" id="PS51779"/>
    </source>
</evidence>
<dbReference type="PROSITE" id="PS51779">
    <property type="entry name" value="POTRA"/>
    <property type="match status" value="3"/>
</dbReference>
<comment type="subunit">
    <text evidence="8">Part of the Bam complex.</text>
</comment>
<accession>A0A4Y9ETK9</accession>
<evidence type="ECO:0000256" key="7">
    <source>
        <dbReference type="ARBA" id="ARBA00023237"/>
    </source>
</evidence>
<gene>
    <name evidence="8 11" type="primary">bamA</name>
    <name evidence="11" type="ORF">EUV02_04385</name>
</gene>
<evidence type="ECO:0000256" key="3">
    <source>
        <dbReference type="ARBA" id="ARBA00022692"/>
    </source>
</evidence>
<dbReference type="OrthoDB" id="9803054at2"/>
<dbReference type="NCBIfam" id="TIGR03303">
    <property type="entry name" value="OM_YaeT"/>
    <property type="match status" value="1"/>
</dbReference>
<keyword evidence="12" id="KW-1185">Reference proteome</keyword>
<dbReference type="Pfam" id="PF07244">
    <property type="entry name" value="POTRA"/>
    <property type="match status" value="5"/>
</dbReference>
<comment type="caution">
    <text evidence="11">The sequence shown here is derived from an EMBL/GenBank/DDBJ whole genome shotgun (WGS) entry which is preliminary data.</text>
</comment>
<dbReference type="AlphaFoldDB" id="A0A4Y9ETK9"/>
<dbReference type="InterPro" id="IPR039910">
    <property type="entry name" value="D15-like"/>
</dbReference>
<name>A0A4Y9ETK9_9SPHN</name>
<dbReference type="GO" id="GO:0051205">
    <property type="term" value="P:protein insertion into membrane"/>
    <property type="evidence" value="ECO:0007669"/>
    <property type="project" value="UniProtKB-UniRule"/>
</dbReference>
<dbReference type="PANTHER" id="PTHR12815:SF23">
    <property type="entry name" value="OUTER MEMBRANE PROTEIN ASSEMBLY FACTOR BAMA"/>
    <property type="match status" value="1"/>
</dbReference>
<keyword evidence="4 8" id="KW-0732">Signal</keyword>
<dbReference type="PIRSF" id="PIRSF006076">
    <property type="entry name" value="OM_assembly_OMP85"/>
    <property type="match status" value="1"/>
</dbReference>
<dbReference type="GO" id="GO:0043165">
    <property type="term" value="P:Gram-negative-bacterium-type cell outer membrane assembly"/>
    <property type="evidence" value="ECO:0007669"/>
    <property type="project" value="UniProtKB-UniRule"/>
</dbReference>
<dbReference type="Pfam" id="PF01103">
    <property type="entry name" value="Omp85"/>
    <property type="match status" value="1"/>
</dbReference>
<dbReference type="HAMAP" id="MF_01430">
    <property type="entry name" value="OM_assembly_BamA"/>
    <property type="match status" value="1"/>
</dbReference>
<sequence>MGLHVGFRGAVDADAVPHLERSGIGGRVEAFVRTAGLGKYVLRNAAVVFVSKGGLSVSEYRAESGHAFRPVTAVTRARLRTLLVGTALAGLAAPVFAQLPQLSDPAMVTPPNPADALPAGAKLQNVPGAPTPDLAAVPSGSGIVRGITIKGTERLEPETVRSYIELNVGDPFDRNRLDTALKALYASELFADVTIADQGGNIVITVVENPVINRVIIEGAKKVKEDKVREEIRLAPRQIFTRSKVSADVARILEVYQRAGRFAASVEPKIVKLDQNRVDVVFEISEGPKAKVVQINIIGNKVFSDGDLRGAMATEQARWYKLFSSNDTFDPDRMAYDQQKLRQFYLTAGYADFRVASASAELTPDGKDFIITYVVDEGKRYKFGEVNLESQIRDINADQFKSLITIQSGDWYNAQKIENVVNVLSETAGILGYAFADVRPQFNRDKEKLQMNITFIINEAPRVYVERVSINGNVRTRDKVIRREFRLAEGDAFNSIKVKRSRDRLQGLGFFQDNLTIDQKPGSTPDKIILETNVQEKPTGELQVSAGYSSLEGLILSLSIKERNFRGKGQELSAGVNISSYSKSIELGFTEPYLFGKNLALGFNVFRRDYNSFNYTNSNQRTSTYSQTTTGFQVRTGFSLTEFWAASVRYGLSYDQVTLDPAIYYGQITNPDGTVTIQCDPLKAGRYLCDAVGNFTTSSIGYSLIWDSTNNRGRPSAGQRFTFSQDLAGIFGGVDYLRTRANYDWWYAINGSAWVVNVGAEGGYVFGYGGQPVRIVDRFYLGSPRFRGFDIRGVGPRVIRKPVLPDGTVVQDESTWVNDSIGGQAYYLGRVELQVPLGSKGAELGLRPSVYVDVGSLWDAPPQIFITPPPPGQFGYKEFYYGDSPSPRVSIGAGVSWNSPFGPFRFDLAKAIVTQQGDVTKLFQFNVGTQF</sequence>
<protein>
    <recommendedName>
        <fullName evidence="8 9">Outer membrane protein assembly factor BamA</fullName>
    </recommendedName>
</protein>
<evidence type="ECO:0000256" key="8">
    <source>
        <dbReference type="HAMAP-Rule" id="MF_01430"/>
    </source>
</evidence>
<dbReference type="Gene3D" id="3.10.20.310">
    <property type="entry name" value="membrane protein fhac"/>
    <property type="match status" value="5"/>
</dbReference>
<comment type="subcellular location">
    <subcellularLocation>
        <location evidence="8">Cell outer membrane</location>
    </subcellularLocation>
    <subcellularLocation>
        <location evidence="1">Membrane</location>
    </subcellularLocation>
</comment>